<accession>A0ABS6KA53</accession>
<sequence>MKYEYINSAKYNLATIKKAFENESRNDFFRICKILKFTIHPYPGPQKNKKKIEELDRWLKERLTDDEIRIWNRFLQESGYINLLYKDLYSDEEYEEANALDGTRELSAYLMFVEYYLSSLLNSEMGRNDLNDQLGIQSDLGAIPDVNERLLYYGELFDNVCIEIKNALEYIAVYKNHNQICDKIDSKDIIKAKGHLLSVMKKNIIDQIVESWQFGDPHFTMDQDVFQCENDTWGRIIRTYWEMRERSTYITSMLADEQYPVNSENEERHEFDRTNFILQRQLYADLSDCRCEIVGKEGENRTVKIQDLIKAYARLKTICKNHLKTRKIENLNGDMRQVCVQIKKRELMQEFAELELDDLDCVLRLLTYGKAKDLMDAPLIAGGKYYYMVPSLVAELQISEVILSIANGFRFRGKALEHHLFRLLKEENITCGRIKRHESSDTYECDSVFVLENCLFIVEAKAWGFPANITQYYNMNKKMIEAGRQINRLYEYIRLHLTDVLCELGLGEDYNISHIYRIILSNFQRADEQELENIFLCDFNCFRGILKGIPSGVLIKELRNEKLLKVAIEPNRNSKITAEALVNYLQQNELLGLTQNILYEKEYCEPLHNLRIKKKYLERKLPLAMVWPQPISSAGSECGRAGTR</sequence>
<proteinExistence type="predicted"/>
<dbReference type="RefSeq" id="WP_238727021.1">
    <property type="nucleotide sequence ID" value="NZ_JAHQCX010000011.1"/>
</dbReference>
<comment type="caution">
    <text evidence="1">The sequence shown here is derived from an EMBL/GenBank/DDBJ whole genome shotgun (WGS) entry which is preliminary data.</text>
</comment>
<name>A0ABS6KA53_9FIRM</name>
<reference evidence="1 2" key="1">
    <citation type="submission" date="2021-06" db="EMBL/GenBank/DDBJ databases">
        <title>Description of novel taxa of the family Lachnospiraceae.</title>
        <authorList>
            <person name="Chaplin A.V."/>
            <person name="Sokolova S.R."/>
            <person name="Pikina A.P."/>
            <person name="Korzhanova M."/>
            <person name="Belova V."/>
            <person name="Korostin D."/>
            <person name="Efimov B.A."/>
        </authorList>
    </citation>
    <scope>NUCLEOTIDE SEQUENCE [LARGE SCALE GENOMIC DNA]</scope>
    <source>
        <strain evidence="1 2">ASD4241</strain>
    </source>
</reference>
<organism evidence="1 2">
    <name type="scientific">Diplocloster modestus</name>
    <dbReference type="NCBI Taxonomy" id="2850322"/>
    <lineage>
        <taxon>Bacteria</taxon>
        <taxon>Bacillati</taxon>
        <taxon>Bacillota</taxon>
        <taxon>Clostridia</taxon>
        <taxon>Lachnospirales</taxon>
        <taxon>Lachnospiraceae</taxon>
        <taxon>Diplocloster</taxon>
    </lineage>
</organism>
<evidence type="ECO:0000313" key="1">
    <source>
        <dbReference type="EMBL" id="MBU9727413.1"/>
    </source>
</evidence>
<evidence type="ECO:0008006" key="3">
    <source>
        <dbReference type="Google" id="ProtNLM"/>
    </source>
</evidence>
<dbReference type="Proteomes" id="UP001314681">
    <property type="component" value="Unassembled WGS sequence"/>
</dbReference>
<evidence type="ECO:0000313" key="2">
    <source>
        <dbReference type="Proteomes" id="UP001314681"/>
    </source>
</evidence>
<gene>
    <name evidence="1" type="ORF">KTH90_15470</name>
</gene>
<keyword evidence="2" id="KW-1185">Reference proteome</keyword>
<dbReference type="EMBL" id="JAHQCX010000011">
    <property type="protein sequence ID" value="MBU9727413.1"/>
    <property type="molecule type" value="Genomic_DNA"/>
</dbReference>
<protein>
    <recommendedName>
        <fullName evidence="3">NERD domain-containing protein</fullName>
    </recommendedName>
</protein>